<name>A0ABW2LXJ1_9FLAO</name>
<accession>A0ABW2LXJ1</accession>
<protein>
    <submittedName>
        <fullName evidence="1">Uncharacterized protein</fullName>
    </submittedName>
</protein>
<gene>
    <name evidence="1" type="ORF">ACFQO9_04555</name>
</gene>
<evidence type="ECO:0000313" key="2">
    <source>
        <dbReference type="Proteomes" id="UP001596550"/>
    </source>
</evidence>
<keyword evidence="2" id="KW-1185">Reference proteome</keyword>
<organism evidence="1 2">
    <name type="scientific">Chryseobacterium zhengzhouense</name>
    <dbReference type="NCBI Taxonomy" id="1636086"/>
    <lineage>
        <taxon>Bacteria</taxon>
        <taxon>Pseudomonadati</taxon>
        <taxon>Bacteroidota</taxon>
        <taxon>Flavobacteriia</taxon>
        <taxon>Flavobacteriales</taxon>
        <taxon>Weeksellaceae</taxon>
        <taxon>Chryseobacterium group</taxon>
        <taxon>Chryseobacterium</taxon>
    </lineage>
</organism>
<sequence>MKASEFRIGNIIYNKEQKKEHIVTLETLIKISEGKAQAHLSYLEITEDLLKKLGAEKICRDVISLGSNYVWTIMDIILFKDYGTWYLMKEGEWCLERERELKYFHELQNLYFALNEKELNLM</sequence>
<dbReference type="Proteomes" id="UP001596550">
    <property type="component" value="Unassembled WGS sequence"/>
</dbReference>
<dbReference type="EMBL" id="JBHTCR010000002">
    <property type="protein sequence ID" value="MFC7345988.1"/>
    <property type="molecule type" value="Genomic_DNA"/>
</dbReference>
<reference evidence="2" key="1">
    <citation type="journal article" date="2019" name="Int. J. Syst. Evol. Microbiol.">
        <title>The Global Catalogue of Microorganisms (GCM) 10K type strain sequencing project: providing services to taxonomists for standard genome sequencing and annotation.</title>
        <authorList>
            <consortium name="The Broad Institute Genomics Platform"/>
            <consortium name="The Broad Institute Genome Sequencing Center for Infectious Disease"/>
            <person name="Wu L."/>
            <person name="Ma J."/>
        </authorList>
    </citation>
    <scope>NUCLEOTIDE SEQUENCE [LARGE SCALE GENOMIC DNA]</scope>
    <source>
        <strain evidence="2">CCUG 54781</strain>
    </source>
</reference>
<comment type="caution">
    <text evidence="1">The sequence shown here is derived from an EMBL/GenBank/DDBJ whole genome shotgun (WGS) entry which is preliminary data.</text>
</comment>
<proteinExistence type="predicted"/>
<evidence type="ECO:0000313" key="1">
    <source>
        <dbReference type="EMBL" id="MFC7345988.1"/>
    </source>
</evidence>
<dbReference type="RefSeq" id="WP_378174432.1">
    <property type="nucleotide sequence ID" value="NZ_JBHTCR010000002.1"/>
</dbReference>